<dbReference type="Proteomes" id="UP000326458">
    <property type="component" value="Unassembled WGS sequence"/>
</dbReference>
<comment type="caution">
    <text evidence="4">The sequence shown here is derived from an EMBL/GenBank/DDBJ whole genome shotgun (WGS) entry which is preliminary data.</text>
</comment>
<dbReference type="EMBL" id="VCEA01000103">
    <property type="protein sequence ID" value="KAB0340667.1"/>
    <property type="molecule type" value="Genomic_DNA"/>
</dbReference>
<evidence type="ECO:0008006" key="6">
    <source>
        <dbReference type="Google" id="ProtNLM"/>
    </source>
</evidence>
<feature type="domain" description="Paraneoplastic antigen Ma-like C-terminal" evidence="2">
    <location>
        <begin position="161"/>
        <end position="308"/>
    </location>
</feature>
<dbReference type="InterPro" id="IPR026523">
    <property type="entry name" value="PNMA"/>
</dbReference>
<dbReference type="InterPro" id="IPR048271">
    <property type="entry name" value="PNMA_N"/>
</dbReference>
<dbReference type="Pfam" id="PF14893">
    <property type="entry name" value="PNMA"/>
    <property type="match status" value="1"/>
</dbReference>
<protein>
    <recommendedName>
        <fullName evidence="6">PNMA family member 5</fullName>
    </recommendedName>
</protein>
<accession>A0A5N3UV94</accession>
<name>A0A5N3UV94_MUNMU</name>
<keyword evidence="5" id="KW-1185">Reference proteome</keyword>
<dbReference type="InterPro" id="IPR048270">
    <property type="entry name" value="PNMA_C"/>
</dbReference>
<evidence type="ECO:0000259" key="3">
    <source>
        <dbReference type="Pfam" id="PF20846"/>
    </source>
</evidence>
<evidence type="ECO:0000259" key="2">
    <source>
        <dbReference type="Pfam" id="PF14893"/>
    </source>
</evidence>
<dbReference type="Pfam" id="PF20846">
    <property type="entry name" value="PNMA_N"/>
    <property type="match status" value="1"/>
</dbReference>
<feature type="compositionally biased region" description="Polar residues" evidence="1">
    <location>
        <begin position="473"/>
        <end position="491"/>
    </location>
</feature>
<feature type="domain" description="Paraneoplastic antigen Ma-like N-terminal" evidence="3">
    <location>
        <begin position="1"/>
        <end position="92"/>
    </location>
</feature>
<organism evidence="4 5">
    <name type="scientific">Muntiacus muntjak</name>
    <name type="common">Barking deer</name>
    <name type="synonym">Indian muntjac</name>
    <dbReference type="NCBI Taxonomy" id="9888"/>
    <lineage>
        <taxon>Eukaryota</taxon>
        <taxon>Metazoa</taxon>
        <taxon>Chordata</taxon>
        <taxon>Craniata</taxon>
        <taxon>Vertebrata</taxon>
        <taxon>Euteleostomi</taxon>
        <taxon>Mammalia</taxon>
        <taxon>Eutheria</taxon>
        <taxon>Laurasiatheria</taxon>
        <taxon>Artiodactyla</taxon>
        <taxon>Ruminantia</taxon>
        <taxon>Pecora</taxon>
        <taxon>Cervidae</taxon>
        <taxon>Muntiacinae</taxon>
        <taxon>Muntiacus</taxon>
    </lineage>
</organism>
<reference evidence="4 5" key="1">
    <citation type="submission" date="2019-06" db="EMBL/GenBank/DDBJ databases">
        <title>Discovery of a novel chromosome fission-fusion reversal in muntjac.</title>
        <authorList>
            <person name="Mudd A.B."/>
            <person name="Bredeson J.V."/>
            <person name="Baum R."/>
            <person name="Hockemeyer D."/>
            <person name="Rokhsar D.S."/>
        </authorList>
    </citation>
    <scope>NUCLEOTIDE SEQUENCE [LARGE SCALE GENOMIC DNA]</scope>
    <source>
        <strain evidence="4">UTSW_UCB_Mm</strain>
        <tissue evidence="4">Fibroblast cell line</tissue>
    </source>
</reference>
<evidence type="ECO:0000313" key="4">
    <source>
        <dbReference type="EMBL" id="KAB0340667.1"/>
    </source>
</evidence>
<proteinExistence type="predicted"/>
<dbReference type="AlphaFoldDB" id="A0A5N3UV94"/>
<feature type="region of interest" description="Disordered" evidence="1">
    <location>
        <begin position="392"/>
        <end position="503"/>
    </location>
</feature>
<evidence type="ECO:0000313" key="5">
    <source>
        <dbReference type="Proteomes" id="UP000326458"/>
    </source>
</evidence>
<gene>
    <name evidence="4" type="ORF">FD754_022935</name>
</gene>
<feature type="compositionally biased region" description="Polar residues" evidence="1">
    <location>
        <begin position="429"/>
        <end position="458"/>
    </location>
</feature>
<dbReference type="PANTHER" id="PTHR23095">
    <property type="entry name" value="PARANEOPLASTIC ANTIGEN"/>
    <property type="match status" value="1"/>
</dbReference>
<sequence>MAVTLLEDWCRGMDLDSRKVLLTVGIPVECSEAEIKETLRRGLGSLCPYRVLGTMFRREDQAKAVFLELTNTINYATVPSRILGKGGTWEVVVKPRSPDEEFINRLKDFLKDEGRRMFDVAKTLGYSTHSEGAELEDVAQVRQPVLQPLKESLWYQKLKTFSGNTLPGPGEESFETWLEQVTEMMQLWQLCGTAQSIMRLLRASNDSMTVEECLEALLYPFGDKEDHRTSQFKLVQTFQKSGETISGFLVRLEPLFQKAMQHSPMPVRSADTIHPKHILARASMTTALHGKLELLDQQECAPTFLQLMKFIRDEEECKATMAVTEEIQSRAERVFRASEDSVMIPQVMVQAGSFAESSTHTIQEGIIPFLKCRQLSSSCDTGEEGHSQALFSRAENQPPAKPRPQLAAEESGNERGAGAIEPPQGLGSIGSTYPGTPSASRQQKTCNGGKRQSTQTAGNLKWGRGAGKPGSAPSASTNWKVLHQPSQNQFSEAWEAQAEDHHV</sequence>
<evidence type="ECO:0000256" key="1">
    <source>
        <dbReference type="SAM" id="MobiDB-lite"/>
    </source>
</evidence>
<dbReference type="PANTHER" id="PTHR23095:SF4">
    <property type="entry name" value="PARANEOPLASTIC ANTIGEN-LIKE PROTEIN 5"/>
    <property type="match status" value="1"/>
</dbReference>